<name>A0A1N7ARP9_9RHOO</name>
<gene>
    <name evidence="2" type="ORF">SAMN05421829_1157</name>
</gene>
<sequence>MGFGRVCLTHPHPNPPLEGEGVNTGRQFEIKRLLAGT</sequence>
<accession>A0A1N7ARP9</accession>
<evidence type="ECO:0000313" key="3">
    <source>
        <dbReference type="Proteomes" id="UP000186819"/>
    </source>
</evidence>
<keyword evidence="3" id="KW-1185">Reference proteome</keyword>
<dbReference type="EMBL" id="FTMD01000015">
    <property type="protein sequence ID" value="SIR41701.1"/>
    <property type="molecule type" value="Genomic_DNA"/>
</dbReference>
<proteinExistence type="predicted"/>
<organism evidence="2 3">
    <name type="scientific">Aromatoleum tolulyticum</name>
    <dbReference type="NCBI Taxonomy" id="34027"/>
    <lineage>
        <taxon>Bacteria</taxon>
        <taxon>Pseudomonadati</taxon>
        <taxon>Pseudomonadota</taxon>
        <taxon>Betaproteobacteria</taxon>
        <taxon>Rhodocyclales</taxon>
        <taxon>Rhodocyclaceae</taxon>
        <taxon>Aromatoleum</taxon>
    </lineage>
</organism>
<dbReference type="Proteomes" id="UP000186819">
    <property type="component" value="Unassembled WGS sequence"/>
</dbReference>
<dbReference type="AlphaFoldDB" id="A0A1N7ARP9"/>
<evidence type="ECO:0000256" key="1">
    <source>
        <dbReference type="SAM" id="MobiDB-lite"/>
    </source>
</evidence>
<protein>
    <submittedName>
        <fullName evidence="2">Uncharacterized protein</fullName>
    </submittedName>
</protein>
<evidence type="ECO:0000313" key="2">
    <source>
        <dbReference type="EMBL" id="SIR41701.1"/>
    </source>
</evidence>
<reference evidence="3" key="1">
    <citation type="submission" date="2017-01" db="EMBL/GenBank/DDBJ databases">
        <authorList>
            <person name="Varghese N."/>
            <person name="Submissions S."/>
        </authorList>
    </citation>
    <scope>NUCLEOTIDE SEQUENCE [LARGE SCALE GENOMIC DNA]</scope>
    <source>
        <strain evidence="3">ATCC 51758</strain>
    </source>
</reference>
<feature type="region of interest" description="Disordered" evidence="1">
    <location>
        <begin position="1"/>
        <end position="22"/>
    </location>
</feature>
<dbReference type="STRING" id="34027.SAMN05421829_1157"/>